<feature type="domain" description="GGDEF" evidence="5">
    <location>
        <begin position="256"/>
        <end position="388"/>
    </location>
</feature>
<dbReference type="SMART" id="SM00086">
    <property type="entry name" value="PAC"/>
    <property type="match status" value="1"/>
</dbReference>
<name>A0A4R1KB64_9BACT</name>
<dbReference type="Gene3D" id="3.30.450.20">
    <property type="entry name" value="PAS domain"/>
    <property type="match status" value="1"/>
</dbReference>
<dbReference type="FunFam" id="3.30.70.270:FF:000001">
    <property type="entry name" value="Diguanylate cyclase domain protein"/>
    <property type="match status" value="1"/>
</dbReference>
<dbReference type="PROSITE" id="PS50883">
    <property type="entry name" value="EAL"/>
    <property type="match status" value="1"/>
</dbReference>
<dbReference type="Proteomes" id="UP000294614">
    <property type="component" value="Unassembled WGS sequence"/>
</dbReference>
<dbReference type="SUPFAM" id="SSF141868">
    <property type="entry name" value="EAL domain-like"/>
    <property type="match status" value="1"/>
</dbReference>
<dbReference type="InterPro" id="IPR052155">
    <property type="entry name" value="Biofilm_reg_signaling"/>
</dbReference>
<dbReference type="InterPro" id="IPR000700">
    <property type="entry name" value="PAS-assoc_C"/>
</dbReference>
<protein>
    <submittedName>
        <fullName evidence="6">Diguanylate cyclase/phosphodiesterase with PAS/PAC sensor(S)</fullName>
    </submittedName>
</protein>
<dbReference type="PROSITE" id="PS50112">
    <property type="entry name" value="PAS"/>
    <property type="match status" value="1"/>
</dbReference>
<dbReference type="GO" id="GO:0071111">
    <property type="term" value="F:cyclic-guanylate-specific phosphodiesterase activity"/>
    <property type="evidence" value="ECO:0007669"/>
    <property type="project" value="UniProtKB-EC"/>
</dbReference>
<dbReference type="FunFam" id="3.20.20.450:FF:000001">
    <property type="entry name" value="Cyclic di-GMP phosphodiesterase yahA"/>
    <property type="match status" value="1"/>
</dbReference>
<dbReference type="SMART" id="SM00091">
    <property type="entry name" value="PAS"/>
    <property type="match status" value="1"/>
</dbReference>
<proteinExistence type="predicted"/>
<dbReference type="InterPro" id="IPR001610">
    <property type="entry name" value="PAC"/>
</dbReference>
<dbReference type="SUPFAM" id="SSF55785">
    <property type="entry name" value="PYP-like sensor domain (PAS domain)"/>
    <property type="match status" value="1"/>
</dbReference>
<dbReference type="SUPFAM" id="SSF55073">
    <property type="entry name" value="Nucleotide cyclase"/>
    <property type="match status" value="1"/>
</dbReference>
<feature type="domain" description="EAL" evidence="4">
    <location>
        <begin position="397"/>
        <end position="651"/>
    </location>
</feature>
<dbReference type="InterPro" id="IPR029787">
    <property type="entry name" value="Nucleotide_cyclase"/>
</dbReference>
<dbReference type="InterPro" id="IPR035919">
    <property type="entry name" value="EAL_sf"/>
</dbReference>
<dbReference type="SMART" id="SM00267">
    <property type="entry name" value="GGDEF"/>
    <property type="match status" value="1"/>
</dbReference>
<dbReference type="PANTHER" id="PTHR44757">
    <property type="entry name" value="DIGUANYLATE CYCLASE DGCP"/>
    <property type="match status" value="1"/>
</dbReference>
<evidence type="ECO:0000256" key="1">
    <source>
        <dbReference type="ARBA" id="ARBA00051114"/>
    </source>
</evidence>
<evidence type="ECO:0000259" key="5">
    <source>
        <dbReference type="PROSITE" id="PS50887"/>
    </source>
</evidence>
<dbReference type="InterPro" id="IPR043128">
    <property type="entry name" value="Rev_trsase/Diguanyl_cyclase"/>
</dbReference>
<evidence type="ECO:0000259" key="2">
    <source>
        <dbReference type="PROSITE" id="PS50112"/>
    </source>
</evidence>
<feature type="domain" description="PAS" evidence="2">
    <location>
        <begin position="99"/>
        <end position="153"/>
    </location>
</feature>
<gene>
    <name evidence="6" type="ORF">C8D98_1251</name>
</gene>
<sequence>MTLFEDAQHPVLLLDDDSFICLNEAAKTRFGRGGMNGHLTQEIADFRMSENTKSSFSKNWLLPEGEISFEVRLKAVTEDKRKIILEFADTNDAEELKNSLFFMQSMLDSMPNPVFYKSPDGKYMGCNKMFERYIGLSKEELTGKTVKEITPHDWKYQCARTDMQILGTGQLKPYESVMTMPDGTVRNVIFSKSLLKNEDGATDAIIGTIQDITERKKAEEKIERLAYYDTLTGLPNRQLLLDRIKIMVEHSRRNEENFAVLFLDVDRFKNINDTLGHSTGDQLLINIANILKTNVRSCDTVARLGGDEFVIVLTNVDEATVSHIAGKLMNMLGRPQFVSSHEIFSSLSIGISMFPADGADGETLLKNADMAMYQAKEQGRNNFQFFSGEMNSRMVNRLTMENDLRHAMDRDEFFLEYQPQFSMETGRMFGVEALLRWLQPEKGLMPPSSFISLAEDTGLILQIGEWVLLRACFQNKEWETMSGEKIITSVNISAVQFKQKNFLSSVRNILKVTGCDPASIELELTESVLMTDVERTTETLKGLKEMGLKLSIDDFGTGYSSLNYLRHFPIDRLKIDRSFITNIMNDQDNAAITRAIIAMAESLRLKVTAEGVELEDELETLRSFNCHDIQGFLLARPSSPETIKQLINVNR</sequence>
<dbReference type="NCBIfam" id="TIGR00254">
    <property type="entry name" value="GGDEF"/>
    <property type="match status" value="1"/>
</dbReference>
<comment type="caution">
    <text evidence="6">The sequence shown here is derived from an EMBL/GenBank/DDBJ whole genome shotgun (WGS) entry which is preliminary data.</text>
</comment>
<dbReference type="Gene3D" id="3.20.20.450">
    <property type="entry name" value="EAL domain"/>
    <property type="match status" value="1"/>
</dbReference>
<dbReference type="GO" id="GO:0071732">
    <property type="term" value="P:cellular response to nitric oxide"/>
    <property type="evidence" value="ECO:0007669"/>
    <property type="project" value="UniProtKB-ARBA"/>
</dbReference>
<feature type="domain" description="PAC" evidence="3">
    <location>
        <begin position="172"/>
        <end position="224"/>
    </location>
</feature>
<dbReference type="CDD" id="cd01949">
    <property type="entry name" value="GGDEF"/>
    <property type="match status" value="1"/>
</dbReference>
<reference evidence="6 7" key="1">
    <citation type="submission" date="2019-03" db="EMBL/GenBank/DDBJ databases">
        <title>Genomic Encyclopedia of Type Strains, Phase IV (KMG-IV): sequencing the most valuable type-strain genomes for metagenomic binning, comparative biology and taxonomic classification.</title>
        <authorList>
            <person name="Goeker M."/>
        </authorList>
    </citation>
    <scope>NUCLEOTIDE SEQUENCE [LARGE SCALE GENOMIC DNA]</scope>
    <source>
        <strain evidence="6 7">DSM 24984</strain>
    </source>
</reference>
<dbReference type="Gene3D" id="3.30.70.270">
    <property type="match status" value="1"/>
</dbReference>
<dbReference type="InterPro" id="IPR013656">
    <property type="entry name" value="PAS_4"/>
</dbReference>
<dbReference type="Pfam" id="PF00990">
    <property type="entry name" value="GGDEF"/>
    <property type="match status" value="1"/>
</dbReference>
<evidence type="ECO:0000313" key="6">
    <source>
        <dbReference type="EMBL" id="TCK60379.1"/>
    </source>
</evidence>
<dbReference type="EMBL" id="SMGG01000004">
    <property type="protein sequence ID" value="TCK60379.1"/>
    <property type="molecule type" value="Genomic_DNA"/>
</dbReference>
<organism evidence="6 7">
    <name type="scientific">Seleniivibrio woodruffii</name>
    <dbReference type="NCBI Taxonomy" id="1078050"/>
    <lineage>
        <taxon>Bacteria</taxon>
        <taxon>Pseudomonadati</taxon>
        <taxon>Deferribacterota</taxon>
        <taxon>Deferribacteres</taxon>
        <taxon>Deferribacterales</taxon>
        <taxon>Geovibrionaceae</taxon>
        <taxon>Seleniivibrio</taxon>
    </lineage>
</organism>
<evidence type="ECO:0000259" key="3">
    <source>
        <dbReference type="PROSITE" id="PS50113"/>
    </source>
</evidence>
<comment type="catalytic activity">
    <reaction evidence="1">
        <text>3',3'-c-di-GMP + H2O = 5'-phosphoguanylyl(3'-&gt;5')guanosine + H(+)</text>
        <dbReference type="Rhea" id="RHEA:24902"/>
        <dbReference type="ChEBI" id="CHEBI:15377"/>
        <dbReference type="ChEBI" id="CHEBI:15378"/>
        <dbReference type="ChEBI" id="CHEBI:58754"/>
        <dbReference type="ChEBI" id="CHEBI:58805"/>
        <dbReference type="EC" id="3.1.4.52"/>
    </reaction>
    <physiologicalReaction direction="left-to-right" evidence="1">
        <dbReference type="Rhea" id="RHEA:24903"/>
    </physiologicalReaction>
</comment>
<dbReference type="PANTHER" id="PTHR44757:SF2">
    <property type="entry name" value="BIOFILM ARCHITECTURE MAINTENANCE PROTEIN MBAA"/>
    <property type="match status" value="1"/>
</dbReference>
<evidence type="ECO:0000259" key="4">
    <source>
        <dbReference type="PROSITE" id="PS50883"/>
    </source>
</evidence>
<dbReference type="SMART" id="SM00052">
    <property type="entry name" value="EAL"/>
    <property type="match status" value="1"/>
</dbReference>
<keyword evidence="7" id="KW-1185">Reference proteome</keyword>
<dbReference type="InterPro" id="IPR000160">
    <property type="entry name" value="GGDEF_dom"/>
</dbReference>
<dbReference type="InterPro" id="IPR035965">
    <property type="entry name" value="PAS-like_dom_sf"/>
</dbReference>
<dbReference type="CDD" id="cd00130">
    <property type="entry name" value="PAS"/>
    <property type="match status" value="1"/>
</dbReference>
<dbReference type="Pfam" id="PF00563">
    <property type="entry name" value="EAL"/>
    <property type="match status" value="1"/>
</dbReference>
<evidence type="ECO:0000313" key="7">
    <source>
        <dbReference type="Proteomes" id="UP000294614"/>
    </source>
</evidence>
<dbReference type="NCBIfam" id="TIGR00229">
    <property type="entry name" value="sensory_box"/>
    <property type="match status" value="1"/>
</dbReference>
<dbReference type="PROSITE" id="PS50113">
    <property type="entry name" value="PAC"/>
    <property type="match status" value="1"/>
</dbReference>
<dbReference type="Pfam" id="PF08448">
    <property type="entry name" value="PAS_4"/>
    <property type="match status" value="1"/>
</dbReference>
<accession>A0A4R1KB64</accession>
<dbReference type="InterPro" id="IPR000014">
    <property type="entry name" value="PAS"/>
</dbReference>
<dbReference type="AlphaFoldDB" id="A0A4R1KB64"/>
<dbReference type="InterPro" id="IPR001633">
    <property type="entry name" value="EAL_dom"/>
</dbReference>
<dbReference type="PROSITE" id="PS50887">
    <property type="entry name" value="GGDEF"/>
    <property type="match status" value="1"/>
</dbReference>
<dbReference type="RefSeq" id="WP_132873044.1">
    <property type="nucleotide sequence ID" value="NZ_JAJUHT010000007.1"/>
</dbReference>
<dbReference type="OrthoDB" id="9814202at2"/>
<dbReference type="CDD" id="cd01948">
    <property type="entry name" value="EAL"/>
    <property type="match status" value="1"/>
</dbReference>